<dbReference type="RefSeq" id="WP_209528494.1">
    <property type="nucleotide sequence ID" value="NZ_JAEEGA010000007.1"/>
</dbReference>
<evidence type="ECO:0000259" key="4">
    <source>
        <dbReference type="PROSITE" id="PS50949"/>
    </source>
</evidence>
<dbReference type="InterPro" id="IPR036388">
    <property type="entry name" value="WH-like_DNA-bd_sf"/>
</dbReference>
<comment type="caution">
    <text evidence="6">The sequence shown here is derived from an EMBL/GenBank/DDBJ whole genome shotgun (WGS) entry which is preliminary data.</text>
</comment>
<feature type="domain" description="HTH gntR-type" evidence="4">
    <location>
        <begin position="9"/>
        <end position="77"/>
    </location>
</feature>
<dbReference type="PANTHER" id="PTHR44846">
    <property type="entry name" value="MANNOSYL-D-GLYCERATE TRANSPORT/METABOLISM SYSTEM REPRESSOR MNGR-RELATED"/>
    <property type="match status" value="1"/>
</dbReference>
<organism evidence="6 7">
    <name type="scientific">Vagococcus allomyrinae</name>
    <dbReference type="NCBI Taxonomy" id="2794353"/>
    <lineage>
        <taxon>Bacteria</taxon>
        <taxon>Bacillati</taxon>
        <taxon>Bacillota</taxon>
        <taxon>Bacilli</taxon>
        <taxon>Lactobacillales</taxon>
        <taxon>Enterococcaceae</taxon>
        <taxon>Vagococcus</taxon>
    </lineage>
</organism>
<dbReference type="GO" id="GO:0045892">
    <property type="term" value="P:negative regulation of DNA-templated transcription"/>
    <property type="evidence" value="ECO:0007669"/>
    <property type="project" value="TreeGrafter"/>
</dbReference>
<accession>A0A940P8M3</accession>
<dbReference type="InterPro" id="IPR036721">
    <property type="entry name" value="RCK_C_sf"/>
</dbReference>
<dbReference type="InterPro" id="IPR050679">
    <property type="entry name" value="Bact_HTH_transcr_reg"/>
</dbReference>
<dbReference type="Proteomes" id="UP000674938">
    <property type="component" value="Unassembled WGS sequence"/>
</dbReference>
<dbReference type="GO" id="GO:0008324">
    <property type="term" value="F:monoatomic cation transmembrane transporter activity"/>
    <property type="evidence" value="ECO:0007669"/>
    <property type="project" value="InterPro"/>
</dbReference>
<reference evidence="6" key="1">
    <citation type="submission" date="2020-12" db="EMBL/GenBank/DDBJ databases">
        <title>Vagococcus allomyrinae sp. nov. and Enterococcus lavae sp. nov., isolated from the larvae of Allomyrina dichotoma.</title>
        <authorList>
            <person name="Lee S.D."/>
        </authorList>
    </citation>
    <scope>NUCLEOTIDE SEQUENCE</scope>
    <source>
        <strain evidence="6">BWB3-3</strain>
    </source>
</reference>
<dbReference type="GO" id="GO:0003700">
    <property type="term" value="F:DNA-binding transcription factor activity"/>
    <property type="evidence" value="ECO:0007669"/>
    <property type="project" value="InterPro"/>
</dbReference>
<dbReference type="Gene3D" id="1.10.10.10">
    <property type="entry name" value="Winged helix-like DNA-binding domain superfamily/Winged helix DNA-binding domain"/>
    <property type="match status" value="1"/>
</dbReference>
<dbReference type="SUPFAM" id="SSF46785">
    <property type="entry name" value="Winged helix' DNA-binding domain"/>
    <property type="match status" value="1"/>
</dbReference>
<dbReference type="InterPro" id="IPR000524">
    <property type="entry name" value="Tscrpt_reg_HTH_GntR"/>
</dbReference>
<dbReference type="Pfam" id="PF02080">
    <property type="entry name" value="TrkA_C"/>
    <property type="match status" value="1"/>
</dbReference>
<dbReference type="PANTHER" id="PTHR44846:SF1">
    <property type="entry name" value="MANNOSYL-D-GLYCERATE TRANSPORT_METABOLISM SYSTEM REPRESSOR MNGR-RELATED"/>
    <property type="match status" value="1"/>
</dbReference>
<gene>
    <name evidence="6" type="ORF">I6N95_11770</name>
</gene>
<dbReference type="InterPro" id="IPR006037">
    <property type="entry name" value="RCK_C"/>
</dbReference>
<dbReference type="GO" id="GO:0003677">
    <property type="term" value="F:DNA binding"/>
    <property type="evidence" value="ECO:0007669"/>
    <property type="project" value="UniProtKB-KW"/>
</dbReference>
<sequence length="210" mass="23952">MLNQPKARRSRYQKVAVDVAKRISQNEFQVGDKLHARSKLANYYNVSPETARKAVTVLVDLDIVKVKHGSGFTVASTTLAREFVEQYHDVQTIGDLKVMLEDSMMRQQEELSFFAGALNQLLVQTDNFYTTNPLNPFHVKVTEDCRYLNETVADINLWQQTTATLIAINRENELFVSPGPYAQLLVGDLLYFVGNDLSNQQVEKLFYPEE</sequence>
<dbReference type="PROSITE" id="PS50949">
    <property type="entry name" value="HTH_GNTR"/>
    <property type="match status" value="1"/>
</dbReference>
<dbReference type="GO" id="GO:0006813">
    <property type="term" value="P:potassium ion transport"/>
    <property type="evidence" value="ECO:0007669"/>
    <property type="project" value="InterPro"/>
</dbReference>
<keyword evidence="7" id="KW-1185">Reference proteome</keyword>
<dbReference type="SMART" id="SM00345">
    <property type="entry name" value="HTH_GNTR"/>
    <property type="match status" value="1"/>
</dbReference>
<dbReference type="SUPFAM" id="SSF116726">
    <property type="entry name" value="TrkA C-terminal domain-like"/>
    <property type="match status" value="1"/>
</dbReference>
<evidence type="ECO:0000259" key="5">
    <source>
        <dbReference type="PROSITE" id="PS51202"/>
    </source>
</evidence>
<evidence type="ECO:0000256" key="2">
    <source>
        <dbReference type="ARBA" id="ARBA00023125"/>
    </source>
</evidence>
<name>A0A940P8M3_9ENTE</name>
<protein>
    <submittedName>
        <fullName evidence="6">GntR family transcriptional regulator</fullName>
    </submittedName>
</protein>
<evidence type="ECO:0000256" key="1">
    <source>
        <dbReference type="ARBA" id="ARBA00023015"/>
    </source>
</evidence>
<dbReference type="EMBL" id="JAEEGA010000007">
    <property type="protein sequence ID" value="MBP1041686.1"/>
    <property type="molecule type" value="Genomic_DNA"/>
</dbReference>
<dbReference type="Pfam" id="PF00392">
    <property type="entry name" value="GntR"/>
    <property type="match status" value="1"/>
</dbReference>
<keyword evidence="1" id="KW-0805">Transcription regulation</keyword>
<feature type="domain" description="RCK C-terminal" evidence="5">
    <location>
        <begin position="123"/>
        <end position="208"/>
    </location>
</feature>
<dbReference type="PROSITE" id="PS51202">
    <property type="entry name" value="RCK_C"/>
    <property type="match status" value="1"/>
</dbReference>
<keyword evidence="2" id="KW-0238">DNA-binding</keyword>
<evidence type="ECO:0000313" key="7">
    <source>
        <dbReference type="Proteomes" id="UP000674938"/>
    </source>
</evidence>
<proteinExistence type="predicted"/>
<dbReference type="CDD" id="cd07377">
    <property type="entry name" value="WHTH_GntR"/>
    <property type="match status" value="1"/>
</dbReference>
<dbReference type="Gene3D" id="3.30.70.1450">
    <property type="entry name" value="Regulator of K+ conductance, C-terminal domain"/>
    <property type="match status" value="1"/>
</dbReference>
<evidence type="ECO:0000256" key="3">
    <source>
        <dbReference type="ARBA" id="ARBA00023163"/>
    </source>
</evidence>
<evidence type="ECO:0000313" key="6">
    <source>
        <dbReference type="EMBL" id="MBP1041686.1"/>
    </source>
</evidence>
<dbReference type="InterPro" id="IPR036390">
    <property type="entry name" value="WH_DNA-bd_sf"/>
</dbReference>
<keyword evidence="3" id="KW-0804">Transcription</keyword>
<dbReference type="AlphaFoldDB" id="A0A940P8M3"/>